<dbReference type="InterPro" id="IPR002300">
    <property type="entry name" value="aa-tRNA-synth_Ia"/>
</dbReference>
<sequence>MTDNTQHQQAATPELPTQYVPADVEGKLYERWVERGYFEADEHSEKPPYTIVIPPPNVTGSLHLG</sequence>
<reference evidence="10" key="1">
    <citation type="submission" date="2020-01" db="EMBL/GenBank/DDBJ databases">
        <title>Insect and environment-associated Actinomycetes.</title>
        <authorList>
            <person name="Currrie C."/>
            <person name="Chevrette M."/>
            <person name="Carlson C."/>
            <person name="Stubbendieck R."/>
            <person name="Wendt-Pienkowski E."/>
        </authorList>
    </citation>
    <scope>NUCLEOTIDE SEQUENCE</scope>
    <source>
        <strain evidence="10">SID12501</strain>
    </source>
</reference>
<dbReference type="EMBL" id="JAAGLU010001107">
    <property type="protein sequence ID" value="NEC93693.1"/>
    <property type="molecule type" value="Genomic_DNA"/>
</dbReference>
<dbReference type="EC" id="6.1.1.9" evidence="1"/>
<organism evidence="10">
    <name type="scientific">Streptomyces sp. SID12501</name>
    <dbReference type="NCBI Taxonomy" id="2706042"/>
    <lineage>
        <taxon>Bacteria</taxon>
        <taxon>Bacillati</taxon>
        <taxon>Actinomycetota</taxon>
        <taxon>Actinomycetes</taxon>
        <taxon>Kitasatosporales</taxon>
        <taxon>Streptomycetaceae</taxon>
        <taxon>Streptomyces</taxon>
    </lineage>
</organism>
<dbReference type="SUPFAM" id="SSF52374">
    <property type="entry name" value="Nucleotidylyl transferase"/>
    <property type="match status" value="1"/>
</dbReference>
<feature type="non-terminal residue" evidence="10">
    <location>
        <position position="65"/>
    </location>
</feature>
<keyword evidence="6" id="KW-0030">Aminoacyl-tRNA synthetase</keyword>
<evidence type="ECO:0000256" key="1">
    <source>
        <dbReference type="ARBA" id="ARBA00013169"/>
    </source>
</evidence>
<accession>A0A6B3CA54</accession>
<dbReference type="InterPro" id="IPR014729">
    <property type="entry name" value="Rossmann-like_a/b/a_fold"/>
</dbReference>
<keyword evidence="2 10" id="KW-0436">Ligase</keyword>
<evidence type="ECO:0000259" key="9">
    <source>
        <dbReference type="Pfam" id="PF00133"/>
    </source>
</evidence>
<dbReference type="AlphaFoldDB" id="A0A6B3CA54"/>
<name>A0A6B3CA54_9ACTN</name>
<keyword evidence="4" id="KW-0067">ATP-binding</keyword>
<dbReference type="GO" id="GO:0004832">
    <property type="term" value="F:valine-tRNA ligase activity"/>
    <property type="evidence" value="ECO:0007669"/>
    <property type="project" value="UniProtKB-EC"/>
</dbReference>
<dbReference type="PANTHER" id="PTHR11946">
    <property type="entry name" value="VALYL-TRNA SYNTHETASES"/>
    <property type="match status" value="1"/>
</dbReference>
<evidence type="ECO:0000256" key="7">
    <source>
        <dbReference type="ARBA" id="ARBA00029936"/>
    </source>
</evidence>
<evidence type="ECO:0000256" key="2">
    <source>
        <dbReference type="ARBA" id="ARBA00022598"/>
    </source>
</evidence>
<dbReference type="RefSeq" id="WP_164325642.1">
    <property type="nucleotide sequence ID" value="NZ_JAAGLU010001107.1"/>
</dbReference>
<feature type="region of interest" description="Disordered" evidence="8">
    <location>
        <begin position="46"/>
        <end position="65"/>
    </location>
</feature>
<keyword evidence="3" id="KW-0547">Nucleotide-binding</keyword>
<protein>
    <recommendedName>
        <fullName evidence="1">valine--tRNA ligase</fullName>
        <ecNumber evidence="1">6.1.1.9</ecNumber>
    </recommendedName>
    <alternativeName>
        <fullName evidence="7">Valyl-tRNA synthetase</fullName>
    </alternativeName>
</protein>
<gene>
    <name evidence="10" type="ORF">G3I71_50050</name>
</gene>
<dbReference type="PANTHER" id="PTHR11946:SF93">
    <property type="entry name" value="VALINE--TRNA LIGASE, CHLOROPLASTIC_MITOCHONDRIAL 2"/>
    <property type="match status" value="1"/>
</dbReference>
<dbReference type="GO" id="GO:0005524">
    <property type="term" value="F:ATP binding"/>
    <property type="evidence" value="ECO:0007669"/>
    <property type="project" value="UniProtKB-KW"/>
</dbReference>
<evidence type="ECO:0000256" key="5">
    <source>
        <dbReference type="ARBA" id="ARBA00022917"/>
    </source>
</evidence>
<proteinExistence type="predicted"/>
<comment type="caution">
    <text evidence="10">The sequence shown here is derived from an EMBL/GenBank/DDBJ whole genome shotgun (WGS) entry which is preliminary data.</text>
</comment>
<evidence type="ECO:0000256" key="6">
    <source>
        <dbReference type="ARBA" id="ARBA00023146"/>
    </source>
</evidence>
<feature type="domain" description="Aminoacyl-tRNA synthetase class Ia" evidence="9">
    <location>
        <begin position="27"/>
        <end position="65"/>
    </location>
</feature>
<evidence type="ECO:0000256" key="4">
    <source>
        <dbReference type="ARBA" id="ARBA00022840"/>
    </source>
</evidence>
<dbReference type="Gene3D" id="3.40.50.620">
    <property type="entry name" value="HUPs"/>
    <property type="match status" value="1"/>
</dbReference>
<dbReference type="GO" id="GO:0006438">
    <property type="term" value="P:valyl-tRNA aminoacylation"/>
    <property type="evidence" value="ECO:0007669"/>
    <property type="project" value="InterPro"/>
</dbReference>
<evidence type="ECO:0000256" key="3">
    <source>
        <dbReference type="ARBA" id="ARBA00022741"/>
    </source>
</evidence>
<evidence type="ECO:0000256" key="8">
    <source>
        <dbReference type="SAM" id="MobiDB-lite"/>
    </source>
</evidence>
<evidence type="ECO:0000313" key="10">
    <source>
        <dbReference type="EMBL" id="NEC93693.1"/>
    </source>
</evidence>
<dbReference type="Pfam" id="PF00133">
    <property type="entry name" value="tRNA-synt_1"/>
    <property type="match status" value="1"/>
</dbReference>
<dbReference type="GO" id="GO:0005829">
    <property type="term" value="C:cytosol"/>
    <property type="evidence" value="ECO:0007669"/>
    <property type="project" value="TreeGrafter"/>
</dbReference>
<keyword evidence="5" id="KW-0648">Protein biosynthesis</keyword>
<dbReference type="InterPro" id="IPR002303">
    <property type="entry name" value="Valyl-tRNA_ligase"/>
</dbReference>